<evidence type="ECO:0000313" key="2">
    <source>
        <dbReference type="EMBL" id="KRH94755.1"/>
    </source>
</evidence>
<dbReference type="EMBL" id="LGUB01000034">
    <property type="protein sequence ID" value="KRH94755.1"/>
    <property type="molecule type" value="Genomic_DNA"/>
</dbReference>
<dbReference type="Gene3D" id="3.30.70.270">
    <property type="match status" value="2"/>
</dbReference>
<name>A0A0R0LZS4_9MICR</name>
<keyword evidence="3" id="KW-1185">Reference proteome</keyword>
<sequence length="121" mass="14414">LEFVKVYLDDLLIFSKNEDKHLKHLETVFQILQEANFVVNFEKSMFMQKEVVYLGRIISQFGIKSDLKRIEKLYKFKIPTSKKKLQEIFGFIQWLRPFLQNLSKKLIPITDKLKKCSICLA</sequence>
<dbReference type="PANTHER" id="PTHR33064">
    <property type="entry name" value="POL PROTEIN"/>
    <property type="match status" value="1"/>
</dbReference>
<dbReference type="PANTHER" id="PTHR33064:SF37">
    <property type="entry name" value="RIBONUCLEASE H"/>
    <property type="match status" value="1"/>
</dbReference>
<evidence type="ECO:0000259" key="1">
    <source>
        <dbReference type="PROSITE" id="PS50878"/>
    </source>
</evidence>
<dbReference type="VEuPathDB" id="MicrosporidiaDB:M153_1520008203"/>
<dbReference type="InterPro" id="IPR043502">
    <property type="entry name" value="DNA/RNA_pol_sf"/>
</dbReference>
<feature type="domain" description="Reverse transcriptase" evidence="1">
    <location>
        <begin position="1"/>
        <end position="58"/>
    </location>
</feature>
<proteinExistence type="predicted"/>
<dbReference type="OrthoDB" id="2194291at2759"/>
<dbReference type="SUPFAM" id="SSF56672">
    <property type="entry name" value="DNA/RNA polymerases"/>
    <property type="match status" value="1"/>
</dbReference>
<dbReference type="InterPro" id="IPR000477">
    <property type="entry name" value="RT_dom"/>
</dbReference>
<accession>A0A0R0LZS4</accession>
<comment type="caution">
    <text evidence="2">The sequence shown here is derived from an EMBL/GenBank/DDBJ whole genome shotgun (WGS) entry which is preliminary data.</text>
</comment>
<dbReference type="PROSITE" id="PS50878">
    <property type="entry name" value="RT_POL"/>
    <property type="match status" value="1"/>
</dbReference>
<evidence type="ECO:0000313" key="3">
    <source>
        <dbReference type="Proteomes" id="UP000051530"/>
    </source>
</evidence>
<protein>
    <submittedName>
        <fullName evidence="2">Transposable element</fullName>
    </submittedName>
</protein>
<dbReference type="InterPro" id="IPR043128">
    <property type="entry name" value="Rev_trsase/Diguanyl_cyclase"/>
</dbReference>
<reference evidence="2 3" key="1">
    <citation type="submission" date="2015-07" db="EMBL/GenBank/DDBJ databases">
        <title>The genome of Pseudoloma neurophilia, a relevant intracellular parasite of the zebrafish.</title>
        <authorList>
            <person name="Ndikumana S."/>
            <person name="Pelin A."/>
            <person name="Sanders J."/>
            <person name="Corradi N."/>
        </authorList>
    </citation>
    <scope>NUCLEOTIDE SEQUENCE [LARGE SCALE GENOMIC DNA]</scope>
    <source>
        <strain evidence="2 3">MK1</strain>
    </source>
</reference>
<gene>
    <name evidence="2" type="ORF">M153_1520008203</name>
</gene>
<organism evidence="2 3">
    <name type="scientific">Pseudoloma neurophilia</name>
    <dbReference type="NCBI Taxonomy" id="146866"/>
    <lineage>
        <taxon>Eukaryota</taxon>
        <taxon>Fungi</taxon>
        <taxon>Fungi incertae sedis</taxon>
        <taxon>Microsporidia</taxon>
        <taxon>Pseudoloma</taxon>
    </lineage>
</organism>
<dbReference type="Pfam" id="PF00078">
    <property type="entry name" value="RVT_1"/>
    <property type="match status" value="1"/>
</dbReference>
<dbReference type="AlphaFoldDB" id="A0A0R0LZS4"/>
<dbReference type="Proteomes" id="UP000051530">
    <property type="component" value="Unassembled WGS sequence"/>
</dbReference>
<dbReference type="InterPro" id="IPR051320">
    <property type="entry name" value="Viral_Replic_Matur_Polypro"/>
</dbReference>
<feature type="non-terminal residue" evidence="2">
    <location>
        <position position="1"/>
    </location>
</feature>